<comment type="caution">
    <text evidence="1">The sequence shown here is derived from an EMBL/GenBank/DDBJ whole genome shotgun (WGS) entry which is preliminary data.</text>
</comment>
<gene>
    <name evidence="1" type="ORF">F8165_28235</name>
</gene>
<dbReference type="EMBL" id="WBPI01000027">
    <property type="protein sequence ID" value="KAB2446027.1"/>
    <property type="molecule type" value="Genomic_DNA"/>
</dbReference>
<reference evidence="1 2" key="1">
    <citation type="submission" date="2019-10" db="EMBL/GenBank/DDBJ databases">
        <title>Bacillus from the desert of Cuatro Cinegas, Coahuila.</title>
        <authorList>
            <person name="Olmedo-Alvarez G."/>
            <person name="Saldana S."/>
            <person name="Barcelo D."/>
        </authorList>
    </citation>
    <scope>NUCLEOTIDE SEQUENCE [LARGE SCALE GENOMIC DNA]</scope>
    <source>
        <strain evidence="1 2">CH316_11T</strain>
    </source>
</reference>
<organism evidence="1 2">
    <name type="scientific">Bacillus cereus</name>
    <dbReference type="NCBI Taxonomy" id="1396"/>
    <lineage>
        <taxon>Bacteria</taxon>
        <taxon>Bacillati</taxon>
        <taxon>Bacillota</taxon>
        <taxon>Bacilli</taxon>
        <taxon>Bacillales</taxon>
        <taxon>Bacillaceae</taxon>
        <taxon>Bacillus</taxon>
        <taxon>Bacillus cereus group</taxon>
    </lineage>
</organism>
<name>A0AAN5XI56_BACCE</name>
<dbReference type="AlphaFoldDB" id="A0AAN5XI56"/>
<protein>
    <submittedName>
        <fullName evidence="1">Uncharacterized protein</fullName>
    </submittedName>
</protein>
<proteinExistence type="predicted"/>
<dbReference type="Proteomes" id="UP000461739">
    <property type="component" value="Unassembled WGS sequence"/>
</dbReference>
<sequence>MPTLKEQVKQICNRLSPHGWGKLFYDKHGLDISAQDLEVELLRELKIDRTARGFEDFAYEGRRGIEPGQPARSLLYHALASPNVTIGVDGSQLEVFPTLAELEIIENYVFGIKPPSKSDLISRVGDELALVVFATEYRPAPETVHRKHADLCFSRTGVARVGTAAPLYHPPNRGFLPFIEGNDFAFRVLPARYSVYIAVKRLGNENEFGPMRFNKHHEEEEKNDMEREFWVPIHKVFSGTECIKDYDLHVTLEAHHVNEKLYRVHQELNKKYDNEPEYYEYNNKTFPFIIKDGIAEFSDETNFGSNVLVPIPHSRLVEIAKDNDKIFTFNVPKELETFYGSLLINSHNGRHRSAPEYVHVHHAIVDGKPKSFNDMDYDEVKSMKINGYNAPYYIDYTGDGWIGAVCKGLDNELHTAYSAYSLVTAPDFFPNCDQWELLEWGQSLPKSLQNYLWEIDPYTLSDNRVAANLELKEANFIESDDTMTAIISLPYGEPAQATNINVLRTTRHSYLPDAASGVFAPGWDVSVDQSDHDVEFLAAYGLGSPFPEDSKLCAALSTFWPAVAPDAARTFEQPYPSVSPLTDEEIGQVGNLPWDGVIGPKVISKNGEEFIEYPTMEYVNYIDNALENKFTLSLTGLVDTKEYANRVLNMAFVYKFLGVKLEGLDRNTLRGRREITRRKGEWRVLSFQKVSSSNDELKTAQSQTGTILTENIYRFEIYKNDAQPIMVNSVKARFKIKEKSIIFIDEKNILFKKGNEKWDCENVKFL</sequence>
<evidence type="ECO:0000313" key="1">
    <source>
        <dbReference type="EMBL" id="KAB2446027.1"/>
    </source>
</evidence>
<evidence type="ECO:0000313" key="2">
    <source>
        <dbReference type="Proteomes" id="UP000461739"/>
    </source>
</evidence>
<accession>A0AAN5XI56</accession>
<dbReference type="RefSeq" id="WP_071729504.1">
    <property type="nucleotide sequence ID" value="NZ_WBPA01000004.1"/>
</dbReference>